<evidence type="ECO:0000313" key="2">
    <source>
        <dbReference type="Proteomes" id="UP000249458"/>
    </source>
</evidence>
<dbReference type="Proteomes" id="UP000249458">
    <property type="component" value="Unassembled WGS sequence"/>
</dbReference>
<comment type="caution">
    <text evidence="1">The sequence shown here is derived from an EMBL/GenBank/DDBJ whole genome shotgun (WGS) entry which is preliminary data.</text>
</comment>
<gene>
    <name evidence="1" type="ORF">B1207_15215</name>
</gene>
<accession>A0A364LF90</accession>
<name>A0A364LF90_9GAMM</name>
<reference evidence="1 2" key="1">
    <citation type="submission" date="2017-02" db="EMBL/GenBank/DDBJ databases">
        <title>Legionella quilivanii strain from human: case report and whole genome sequencing analysis.</title>
        <authorList>
            <person name="Lalancette C."/>
            <person name="Leduc J.-M."/>
            <person name="Levesque S."/>
            <person name="Fournier E."/>
            <person name="Saoud J."/>
            <person name="Faucher S.P."/>
            <person name="Bernard K."/>
            <person name="Martineau C."/>
            <person name="Longtin J."/>
        </authorList>
    </citation>
    <scope>NUCLEOTIDE SEQUENCE [LARGE SCALE GENOMIC DNA]</scope>
    <source>
        <strain evidence="1 2">ID143958</strain>
    </source>
</reference>
<evidence type="ECO:0000313" key="1">
    <source>
        <dbReference type="EMBL" id="RAP34631.1"/>
    </source>
</evidence>
<evidence type="ECO:0008006" key="3">
    <source>
        <dbReference type="Google" id="ProtNLM"/>
    </source>
</evidence>
<dbReference type="AlphaFoldDB" id="A0A364LF90"/>
<proteinExistence type="predicted"/>
<sequence>MIFLEVLMNRIERLRRTALLCCHFVRNYAYYRGGWVDGISMANNKFWITVQNNFLDISILEWMKLFGSYTDKHHWTKIIRDSETFKVKMLDYCNLSEGEFNKDRENIKKYRDKFVGHLDSEKVMNIPKLHNALNTVKYYYKCVYVELPFDSRFHLPSDLEEYYDNCLYDSKSVFQSIKGM</sequence>
<dbReference type="EMBL" id="MVJN01000015">
    <property type="protein sequence ID" value="RAP34631.1"/>
    <property type="molecule type" value="Genomic_DNA"/>
</dbReference>
<protein>
    <recommendedName>
        <fullName evidence="3">HEPN AbiU2-like domain-containing protein</fullName>
    </recommendedName>
</protein>
<organism evidence="1 2">
    <name type="scientific">Legionella quinlivanii</name>
    <dbReference type="NCBI Taxonomy" id="45073"/>
    <lineage>
        <taxon>Bacteria</taxon>
        <taxon>Pseudomonadati</taxon>
        <taxon>Pseudomonadota</taxon>
        <taxon>Gammaproteobacteria</taxon>
        <taxon>Legionellales</taxon>
        <taxon>Legionellaceae</taxon>
        <taxon>Legionella</taxon>
    </lineage>
</organism>